<proteinExistence type="predicted"/>
<keyword evidence="1" id="KW-0472">Membrane</keyword>
<dbReference type="OrthoDB" id="3696445at2"/>
<keyword evidence="1" id="KW-1133">Transmembrane helix</keyword>
<sequence length="113" mass="11607">MSKSRSSPRAVAIAAAFVLATFVALAFTGVAQIISIREWCKGGAIEQIHPGSAFTTEPQLDSTPAVMCRSGSMTLELPVGPSVATIVIAALGAAISVFVVVHAARNARESQAP</sequence>
<keyword evidence="3" id="KW-1185">Reference proteome</keyword>
<gene>
    <name evidence="2" type="ORF">SAMN05216553_112222</name>
</gene>
<evidence type="ECO:0000313" key="3">
    <source>
        <dbReference type="Proteomes" id="UP000199623"/>
    </source>
</evidence>
<dbReference type="AlphaFoldDB" id="A0A1G7XU55"/>
<evidence type="ECO:0000313" key="2">
    <source>
        <dbReference type="EMBL" id="SDG87553.1"/>
    </source>
</evidence>
<evidence type="ECO:0000256" key="1">
    <source>
        <dbReference type="SAM" id="Phobius"/>
    </source>
</evidence>
<keyword evidence="1" id="KW-0812">Transmembrane</keyword>
<reference evidence="3" key="1">
    <citation type="submission" date="2016-10" db="EMBL/GenBank/DDBJ databases">
        <authorList>
            <person name="Varghese N."/>
            <person name="Submissions S."/>
        </authorList>
    </citation>
    <scope>NUCLEOTIDE SEQUENCE [LARGE SCALE GENOMIC DNA]</scope>
    <source>
        <strain evidence="3">CGMCC 4.3506</strain>
    </source>
</reference>
<organism evidence="2 3">
    <name type="scientific">Lentzea fradiae</name>
    <dbReference type="NCBI Taxonomy" id="200378"/>
    <lineage>
        <taxon>Bacteria</taxon>
        <taxon>Bacillati</taxon>
        <taxon>Actinomycetota</taxon>
        <taxon>Actinomycetes</taxon>
        <taxon>Pseudonocardiales</taxon>
        <taxon>Pseudonocardiaceae</taxon>
        <taxon>Lentzea</taxon>
    </lineage>
</organism>
<dbReference type="Proteomes" id="UP000199623">
    <property type="component" value="Unassembled WGS sequence"/>
</dbReference>
<dbReference type="EMBL" id="FNCC01000012">
    <property type="protein sequence ID" value="SDG87553.1"/>
    <property type="molecule type" value="Genomic_DNA"/>
</dbReference>
<dbReference type="RefSeq" id="WP_090054293.1">
    <property type="nucleotide sequence ID" value="NZ_FNCC01000012.1"/>
</dbReference>
<name>A0A1G7XU55_9PSEU</name>
<protein>
    <submittedName>
        <fullName evidence="2">Uncharacterized protein</fullName>
    </submittedName>
</protein>
<accession>A0A1G7XU55</accession>
<feature type="transmembrane region" description="Helical" evidence="1">
    <location>
        <begin position="83"/>
        <end position="104"/>
    </location>
</feature>